<feature type="region of interest" description="Disordered" evidence="2">
    <location>
        <begin position="55"/>
        <end position="102"/>
    </location>
</feature>
<accession>A0A2K3LCC5</accession>
<feature type="domain" description="C2H2-type" evidence="3">
    <location>
        <begin position="112"/>
        <end position="141"/>
    </location>
</feature>
<name>A0A2K3LCC5_TRIPR</name>
<organism evidence="5 6">
    <name type="scientific">Trifolium pratense</name>
    <name type="common">Red clover</name>
    <dbReference type="NCBI Taxonomy" id="57577"/>
    <lineage>
        <taxon>Eukaryota</taxon>
        <taxon>Viridiplantae</taxon>
        <taxon>Streptophyta</taxon>
        <taxon>Embryophyta</taxon>
        <taxon>Tracheophyta</taxon>
        <taxon>Spermatophyta</taxon>
        <taxon>Magnoliopsida</taxon>
        <taxon>eudicotyledons</taxon>
        <taxon>Gunneridae</taxon>
        <taxon>Pentapetalae</taxon>
        <taxon>rosids</taxon>
        <taxon>fabids</taxon>
        <taxon>Fabales</taxon>
        <taxon>Fabaceae</taxon>
        <taxon>Papilionoideae</taxon>
        <taxon>50 kb inversion clade</taxon>
        <taxon>NPAAA clade</taxon>
        <taxon>Hologalegina</taxon>
        <taxon>IRL clade</taxon>
        <taxon>Trifolieae</taxon>
        <taxon>Trifolium</taxon>
    </lineage>
</organism>
<keyword evidence="1" id="KW-0862">Zinc</keyword>
<evidence type="ECO:0000256" key="2">
    <source>
        <dbReference type="SAM" id="MobiDB-lite"/>
    </source>
</evidence>
<protein>
    <submittedName>
        <fullName evidence="5">C2H2-type zinc finger protein</fullName>
    </submittedName>
</protein>
<dbReference type="EMBL" id="ASHM01030250">
    <property type="protein sequence ID" value="PNX76191.1"/>
    <property type="molecule type" value="Genomic_DNA"/>
</dbReference>
<dbReference type="AlphaFoldDB" id="A0A2K3LCC5"/>
<dbReference type="PROSITE" id="PS00028">
    <property type="entry name" value="ZINC_FINGER_C2H2_1"/>
    <property type="match status" value="1"/>
</dbReference>
<comment type="caution">
    <text evidence="5">The sequence shown here is derived from an EMBL/GenBank/DDBJ whole genome shotgun (WGS) entry which is preliminary data.</text>
</comment>
<keyword evidence="1" id="KW-0479">Metal-binding</keyword>
<evidence type="ECO:0000313" key="4">
    <source>
        <dbReference type="EMBL" id="PNX75832.1"/>
    </source>
</evidence>
<dbReference type="GO" id="GO:0008270">
    <property type="term" value="F:zinc ion binding"/>
    <property type="evidence" value="ECO:0007669"/>
    <property type="project" value="UniProtKB-KW"/>
</dbReference>
<evidence type="ECO:0000313" key="6">
    <source>
        <dbReference type="Proteomes" id="UP000236291"/>
    </source>
</evidence>
<sequence length="143" mass="15760">MNIDKLREWANGNNTVTKTCDHSPSSSATNKFGSHAAGIRKAMQILESQFALSDNPDLFGGSSSHPQEPINAIATNGDEFGDSDNNNRKKKSPKKNDDGSIHSIPCQKYGPYTCPFCNKKVTTSQLFASHVKWNHHKDGKKKK</sequence>
<proteinExistence type="predicted"/>
<evidence type="ECO:0000259" key="3">
    <source>
        <dbReference type="PROSITE" id="PS50157"/>
    </source>
</evidence>
<evidence type="ECO:0000256" key="1">
    <source>
        <dbReference type="PROSITE-ProRule" id="PRU00042"/>
    </source>
</evidence>
<dbReference type="InterPro" id="IPR013087">
    <property type="entry name" value="Znf_C2H2_type"/>
</dbReference>
<dbReference type="Proteomes" id="UP000236291">
    <property type="component" value="Unassembled WGS sequence"/>
</dbReference>
<gene>
    <name evidence="4" type="ORF">L195_g031774</name>
    <name evidence="5" type="ORF">L195_g032136</name>
</gene>
<evidence type="ECO:0000313" key="5">
    <source>
        <dbReference type="EMBL" id="PNX76191.1"/>
    </source>
</evidence>
<dbReference type="EMBL" id="ASHM01029690">
    <property type="protein sequence ID" value="PNX75832.1"/>
    <property type="molecule type" value="Genomic_DNA"/>
</dbReference>
<reference evidence="5 6" key="2">
    <citation type="journal article" date="2017" name="Front. Plant Sci.">
        <title>Gene Classification and Mining of Molecular Markers Useful in Red Clover (Trifolium pratense) Breeding.</title>
        <authorList>
            <person name="Istvanek J."/>
            <person name="Dluhosova J."/>
            <person name="Dluhos P."/>
            <person name="Patkova L."/>
            <person name="Nedelnik J."/>
            <person name="Repkova J."/>
        </authorList>
    </citation>
    <scope>NUCLEOTIDE SEQUENCE [LARGE SCALE GENOMIC DNA]</scope>
    <source>
        <strain evidence="6">cv. Tatra</strain>
        <tissue evidence="5">Young leaves</tissue>
    </source>
</reference>
<reference evidence="5 6" key="1">
    <citation type="journal article" date="2014" name="Am. J. Bot.">
        <title>Genome assembly and annotation for red clover (Trifolium pratense; Fabaceae).</title>
        <authorList>
            <person name="Istvanek J."/>
            <person name="Jaros M."/>
            <person name="Krenek A."/>
            <person name="Repkova J."/>
        </authorList>
    </citation>
    <scope>NUCLEOTIDE SEQUENCE [LARGE SCALE GENOMIC DNA]</scope>
    <source>
        <strain evidence="6">cv. Tatra</strain>
        <tissue evidence="5">Young leaves</tissue>
    </source>
</reference>
<keyword evidence="1" id="KW-0863">Zinc-finger</keyword>
<dbReference type="PROSITE" id="PS50157">
    <property type="entry name" value="ZINC_FINGER_C2H2_2"/>
    <property type="match status" value="1"/>
</dbReference>